<organism evidence="16 17">
    <name type="scientific">Klebsiella phage K5</name>
    <dbReference type="NCBI Taxonomy" id="1647374"/>
    <lineage>
        <taxon>Viruses</taxon>
        <taxon>Duplodnaviria</taxon>
        <taxon>Heunggongvirae</taxon>
        <taxon>Uroviricota</taxon>
        <taxon>Caudoviricetes</taxon>
        <taxon>Autographivirales</taxon>
        <taxon>Autotranscriptaviridae</taxon>
        <taxon>Studiervirinae</taxon>
        <taxon>Przondovirus</taxon>
        <taxon>Przondovirus K5</taxon>
    </lineage>
</organism>
<evidence type="ECO:0000256" key="3">
    <source>
        <dbReference type="ARBA" id="ARBA00022581"/>
    </source>
</evidence>
<comment type="subcellular location">
    <subcellularLocation>
        <location evidence="1">Virion</location>
    </subcellularLocation>
</comment>
<sequence length="817" mass="87206">MDQDIKTVIQYPVGATEFDIPFDYLSRKFVRVSLVSDDNRRLLSNITEYRYVSKTRVKLLVETTGFDRVEIRRFTSASERVVDFSDGSVLRAVDLNVSQLQSAHIAEEARDAALLAMPEDDAGNLDARNRKIVRLAPGEIGSDAVNKDQLDTTLGEAGGMLADMKELDKVIRDFVENFANDPASLRGVVWVYNGGAAIGGETTIIIDKPGDVLAVPCLYINGSRQDVGIAYDYDNKTKTITFKGDSLQTGDLLVAMTAEGSVPLADVLMSLAGARYVMTSRGISVEAAIAGMRGDVVTLVDMHSEADGNDYAPAATKALATGRALFVPAGEWTFNSTVSIPSGARIFGTGAGSILRSPEATDAAGTAIQTVLMGQNVSNVELKDFKVNGGSGAVHTVKRNRRGVRFIECQDVRVKGLEVSRTADWALSFERCKGVVVDNYRHRRSESALSGGRDGLHFLDCDGFSATNLDIESHDDCVGITSEKSGTFDGIVNTLRGTSMIGSLVIYNEEQASGQYIPTPMRGLIVTNIRAKRGQTARQLVRIAAYATGSTASDVTVSNVQGDVTASHGVQIQSVSNVNLRDINVSVINSSSHGVYLQRCVGVVGNVRGKTVAATHDGIQMTGCTNVVLEAESAGSAGNGVQVNGCTNVVLSAVIDSAGTNGVRVVNSTNVDIPSGIFSGTFGIFGINQAGNTGFTPSDSIVWNTTSPRINTVAMSMVMRTPTVVIEAKEDSTGELIIYRAIGATITRVATGRYTISYASPMSSTQHYFSAEAFHPGNIRNVYTISAVSTNGITLGVRNAEGVDTYSEYIRFVAYNY</sequence>
<evidence type="ECO:0000256" key="11">
    <source>
        <dbReference type="ARBA" id="ARBA00023296"/>
    </source>
</evidence>
<reference evidence="16 17" key="1">
    <citation type="submission" date="2015-04" db="EMBL/GenBank/DDBJ databases">
        <authorList>
            <person name="Shneider M."/>
            <person name="Miroshnikov K."/>
            <person name="Schetinin A."/>
            <person name="Alhovsky S."/>
        </authorList>
    </citation>
    <scope>NUCLEOTIDE SEQUENCE [LARGE SCALE GENOMIC DNA]</scope>
</reference>
<evidence type="ECO:0000256" key="8">
    <source>
        <dbReference type="ARBA" id="ARBA00022844"/>
    </source>
</evidence>
<evidence type="ECO:0000256" key="5">
    <source>
        <dbReference type="ARBA" id="ARBA00022732"/>
    </source>
</evidence>
<dbReference type="InterPro" id="IPR012334">
    <property type="entry name" value="Pectin_lyas_fold"/>
</dbReference>
<comment type="similarity">
    <text evidence="2">Belongs to the glycosyl hydrolase 28 family.</text>
</comment>
<feature type="domain" description="Bacteriophage T7 tail fibre protein-like N-terminal" evidence="15">
    <location>
        <begin position="3"/>
        <end position="127"/>
    </location>
</feature>
<protein>
    <recommendedName>
        <fullName evidence="13">Probable tail spike protein</fullName>
    </recommendedName>
</protein>
<evidence type="ECO:0000256" key="4">
    <source>
        <dbReference type="ARBA" id="ARBA00022717"/>
    </source>
</evidence>
<keyword evidence="7" id="KW-1161">Viral attachment to host cell</keyword>
<dbReference type="Pfam" id="PF03906">
    <property type="entry name" value="Phage_T7_tail"/>
    <property type="match status" value="1"/>
</dbReference>
<evidence type="ECO:0000256" key="13">
    <source>
        <dbReference type="ARBA" id="ARBA00035728"/>
    </source>
</evidence>
<dbReference type="OrthoDB" id="8468at10239"/>
<keyword evidence="5" id="KW-1227">Viral tail protein</keyword>
<dbReference type="InterPro" id="IPR005604">
    <property type="entry name" value="Phage_T7_tail_fibre-like_N"/>
</dbReference>
<evidence type="ECO:0000256" key="14">
    <source>
        <dbReference type="ARBA" id="ARBA00035731"/>
    </source>
</evidence>
<dbReference type="Gene3D" id="2.160.20.10">
    <property type="entry name" value="Single-stranded right-handed beta-helix, Pectin lyase-like"/>
    <property type="match status" value="1"/>
</dbReference>
<accession>A0A0F7LA61</accession>
<keyword evidence="6" id="KW-0378">Hydrolase</keyword>
<dbReference type="InterPro" id="IPR011050">
    <property type="entry name" value="Pectin_lyase_fold/virulence"/>
</dbReference>
<dbReference type="EMBL" id="KR149291">
    <property type="protein sequence ID" value="AKH49582.1"/>
    <property type="molecule type" value="Genomic_DNA"/>
</dbReference>
<dbReference type="GO" id="GO:0098671">
    <property type="term" value="P:adhesion receptor-mediated virion attachment to host cell"/>
    <property type="evidence" value="ECO:0007669"/>
    <property type="project" value="UniProtKB-KW"/>
</dbReference>
<name>A0A0F7LA61_9CAUD</name>
<dbReference type="GeneID" id="26625848"/>
<keyword evidence="8" id="KW-0946">Virion</keyword>
<dbReference type="KEGG" id="vg:26625848"/>
<keyword evidence="9" id="KW-1233">Viral attachment to host adhesion receptor</keyword>
<evidence type="ECO:0000256" key="10">
    <source>
        <dbReference type="ARBA" id="ARBA00023295"/>
    </source>
</evidence>
<keyword evidence="14" id="KW-1238">Degradation of host capsule during virus entry</keyword>
<evidence type="ECO:0000256" key="9">
    <source>
        <dbReference type="ARBA" id="ARBA00023165"/>
    </source>
</evidence>
<evidence type="ECO:0000256" key="1">
    <source>
        <dbReference type="ARBA" id="ARBA00004328"/>
    </source>
</evidence>
<evidence type="ECO:0000256" key="6">
    <source>
        <dbReference type="ARBA" id="ARBA00022801"/>
    </source>
</evidence>
<gene>
    <name evidence="16" type="primary">ORF40</name>
</gene>
<keyword evidence="10" id="KW-0326">Glycosidase</keyword>
<dbReference type="Pfam" id="PF00295">
    <property type="entry name" value="Glyco_hydro_28"/>
    <property type="match status" value="1"/>
</dbReference>
<evidence type="ECO:0000256" key="2">
    <source>
        <dbReference type="ARBA" id="ARBA00008834"/>
    </source>
</evidence>
<evidence type="ECO:0000313" key="17">
    <source>
        <dbReference type="Proteomes" id="UP000201251"/>
    </source>
</evidence>
<dbReference type="RefSeq" id="YP_009198668.1">
    <property type="nucleotide sequence ID" value="NC_028800.1"/>
</dbReference>
<dbReference type="Proteomes" id="UP000201251">
    <property type="component" value="Segment"/>
</dbReference>
<proteinExistence type="inferred from homology"/>
<keyword evidence="3" id="KW-0945">Host-virus interaction</keyword>
<comment type="similarity">
    <text evidence="12">In the N-terminal section; belongs to the Teseptimavirus fiber family.</text>
</comment>
<keyword evidence="11" id="KW-1160">Virus entry into host cell</keyword>
<keyword evidence="17" id="KW-1185">Reference proteome</keyword>
<dbReference type="GO" id="GO:0004650">
    <property type="term" value="F:polygalacturonase activity"/>
    <property type="evidence" value="ECO:0007669"/>
    <property type="project" value="InterPro"/>
</dbReference>
<evidence type="ECO:0000313" key="16">
    <source>
        <dbReference type="EMBL" id="AKH49582.1"/>
    </source>
</evidence>
<keyword evidence="4" id="KW-1235">Degradation of host cell envelope components during virus entry</keyword>
<dbReference type="GO" id="GO:0005975">
    <property type="term" value="P:carbohydrate metabolic process"/>
    <property type="evidence" value="ECO:0007669"/>
    <property type="project" value="InterPro"/>
</dbReference>
<dbReference type="GO" id="GO:0098015">
    <property type="term" value="C:virus tail"/>
    <property type="evidence" value="ECO:0007669"/>
    <property type="project" value="UniProtKB-KW"/>
</dbReference>
<dbReference type="InterPro" id="IPR000743">
    <property type="entry name" value="Glyco_hydro_28"/>
</dbReference>
<dbReference type="GO" id="GO:0098994">
    <property type="term" value="P:symbiont entry into host cell via disruption of host cell envelope"/>
    <property type="evidence" value="ECO:0007669"/>
    <property type="project" value="UniProtKB-KW"/>
</dbReference>
<evidence type="ECO:0000256" key="12">
    <source>
        <dbReference type="ARBA" id="ARBA00035636"/>
    </source>
</evidence>
<evidence type="ECO:0000259" key="15">
    <source>
        <dbReference type="Pfam" id="PF03906"/>
    </source>
</evidence>
<dbReference type="SUPFAM" id="SSF51126">
    <property type="entry name" value="Pectin lyase-like"/>
    <property type="match status" value="2"/>
</dbReference>
<evidence type="ECO:0000256" key="7">
    <source>
        <dbReference type="ARBA" id="ARBA00022804"/>
    </source>
</evidence>
<dbReference type="GO" id="GO:0098996">
    <property type="term" value="P:symbiont entry into host cell via disruption of host cell glycocalyx"/>
    <property type="evidence" value="ECO:0007669"/>
    <property type="project" value="UniProtKB-KW"/>
</dbReference>